<evidence type="ECO:0000259" key="3">
    <source>
        <dbReference type="PROSITE" id="PS50937"/>
    </source>
</evidence>
<dbReference type="PROSITE" id="PS50937">
    <property type="entry name" value="HTH_MERR_2"/>
    <property type="match status" value="1"/>
</dbReference>
<evidence type="ECO:0000313" key="4">
    <source>
        <dbReference type="EMBL" id="BBO85143.1"/>
    </source>
</evidence>
<dbReference type="Pfam" id="PF13411">
    <property type="entry name" value="MerR_1"/>
    <property type="match status" value="1"/>
</dbReference>
<dbReference type="EMBL" id="AP021876">
    <property type="protein sequence ID" value="BBO85143.1"/>
    <property type="molecule type" value="Genomic_DNA"/>
</dbReference>
<gene>
    <name evidence="4" type="ORF">DSCO28_57090</name>
</gene>
<dbReference type="SMART" id="SM00422">
    <property type="entry name" value="HTH_MERR"/>
    <property type="match status" value="1"/>
</dbReference>
<dbReference type="PANTHER" id="PTHR30204:SF15">
    <property type="entry name" value="BLL5018 PROTEIN"/>
    <property type="match status" value="1"/>
</dbReference>
<feature type="region of interest" description="Disordered" evidence="2">
    <location>
        <begin position="84"/>
        <end position="108"/>
    </location>
</feature>
<evidence type="ECO:0000313" key="5">
    <source>
        <dbReference type="Proteomes" id="UP000425960"/>
    </source>
</evidence>
<dbReference type="KEGG" id="dov:DSCO28_57090"/>
<protein>
    <recommendedName>
        <fullName evidence="3">HTH merR-type domain-containing protein</fullName>
    </recommendedName>
</protein>
<dbReference type="PANTHER" id="PTHR30204">
    <property type="entry name" value="REDOX-CYCLING DRUG-SENSING TRANSCRIPTIONAL ACTIVATOR SOXR"/>
    <property type="match status" value="1"/>
</dbReference>
<dbReference type="GO" id="GO:0003677">
    <property type="term" value="F:DNA binding"/>
    <property type="evidence" value="ECO:0007669"/>
    <property type="project" value="UniProtKB-KW"/>
</dbReference>
<sequence>MTADRSGEAAVPDKFYFKIGEVSDIAGVPSYVLRFWETEFKQIKPKRTEAGQRLYRRQDVVLILKIKQLLYEKKFTIEGARQHLRQRSGRAVEPDPLDPPGTPPDLTDIRDELIRIRDMIDAHRR</sequence>
<dbReference type="RefSeq" id="WP_155324842.1">
    <property type="nucleotide sequence ID" value="NZ_AP021876.1"/>
</dbReference>
<evidence type="ECO:0000256" key="1">
    <source>
        <dbReference type="ARBA" id="ARBA00023125"/>
    </source>
</evidence>
<dbReference type="Gene3D" id="1.10.1660.10">
    <property type="match status" value="1"/>
</dbReference>
<dbReference type="Proteomes" id="UP000425960">
    <property type="component" value="Chromosome"/>
</dbReference>
<accession>A0A5K7ZXZ6</accession>
<organism evidence="4 5">
    <name type="scientific">Desulfosarcina ovata subsp. sediminis</name>
    <dbReference type="NCBI Taxonomy" id="885957"/>
    <lineage>
        <taxon>Bacteria</taxon>
        <taxon>Pseudomonadati</taxon>
        <taxon>Thermodesulfobacteriota</taxon>
        <taxon>Desulfobacteria</taxon>
        <taxon>Desulfobacterales</taxon>
        <taxon>Desulfosarcinaceae</taxon>
        <taxon>Desulfosarcina</taxon>
    </lineage>
</organism>
<dbReference type="CDD" id="cd04765">
    <property type="entry name" value="HTH_MlrA-like_sg2"/>
    <property type="match status" value="1"/>
</dbReference>
<feature type="domain" description="HTH merR-type" evidence="3">
    <location>
        <begin position="16"/>
        <end position="86"/>
    </location>
</feature>
<dbReference type="InterPro" id="IPR000551">
    <property type="entry name" value="MerR-type_HTH_dom"/>
</dbReference>
<evidence type="ECO:0000256" key="2">
    <source>
        <dbReference type="SAM" id="MobiDB-lite"/>
    </source>
</evidence>
<proteinExistence type="predicted"/>
<keyword evidence="1" id="KW-0238">DNA-binding</keyword>
<dbReference type="GO" id="GO:0003700">
    <property type="term" value="F:DNA-binding transcription factor activity"/>
    <property type="evidence" value="ECO:0007669"/>
    <property type="project" value="InterPro"/>
</dbReference>
<dbReference type="SUPFAM" id="SSF46955">
    <property type="entry name" value="Putative DNA-binding domain"/>
    <property type="match status" value="1"/>
</dbReference>
<dbReference type="AlphaFoldDB" id="A0A5K7ZXZ6"/>
<name>A0A5K7ZXZ6_9BACT</name>
<dbReference type="InterPro" id="IPR009061">
    <property type="entry name" value="DNA-bd_dom_put_sf"/>
</dbReference>
<reference evidence="4 5" key="1">
    <citation type="submission" date="2019-11" db="EMBL/GenBank/DDBJ databases">
        <title>Comparative genomics of hydrocarbon-degrading Desulfosarcina strains.</title>
        <authorList>
            <person name="Watanabe M."/>
            <person name="Kojima H."/>
            <person name="Fukui M."/>
        </authorList>
    </citation>
    <scope>NUCLEOTIDE SEQUENCE [LARGE SCALE GENOMIC DNA]</scope>
    <source>
        <strain evidence="4 5">28bB2T</strain>
    </source>
</reference>
<dbReference type="InterPro" id="IPR047057">
    <property type="entry name" value="MerR_fam"/>
</dbReference>